<gene>
    <name evidence="9" type="ORF">AWR27_06770</name>
</gene>
<dbReference type="Proteomes" id="UP000187941">
    <property type="component" value="Chromosome"/>
</dbReference>
<dbReference type="Gene3D" id="3.40.980.20">
    <property type="entry name" value="Four-carbon acid sugar kinase, nucleotide binding domain"/>
    <property type="match status" value="1"/>
</dbReference>
<dbReference type="SUPFAM" id="SSF142764">
    <property type="entry name" value="YgbK-like"/>
    <property type="match status" value="1"/>
</dbReference>
<dbReference type="InterPro" id="IPR010737">
    <property type="entry name" value="4-carb_acid_sugar_kinase_N"/>
</dbReference>
<dbReference type="InterPro" id="IPR042213">
    <property type="entry name" value="NBD_C_sf"/>
</dbReference>
<evidence type="ECO:0000256" key="2">
    <source>
        <dbReference type="ARBA" id="ARBA00022679"/>
    </source>
</evidence>
<keyword evidence="4" id="KW-0418">Kinase</keyword>
<dbReference type="InterPro" id="IPR037051">
    <property type="entry name" value="4-carb_acid_sugar_kinase_N_sf"/>
</dbReference>
<keyword evidence="2" id="KW-0808">Transferase</keyword>
<dbReference type="AlphaFoldDB" id="A0A1P9WUJ5"/>
<dbReference type="STRING" id="1178516.AWR27_06770"/>
<dbReference type="GO" id="GO:0016301">
    <property type="term" value="F:kinase activity"/>
    <property type="evidence" value="ECO:0007669"/>
    <property type="project" value="UniProtKB-KW"/>
</dbReference>
<keyword evidence="6" id="KW-0119">Carbohydrate metabolism</keyword>
<evidence type="ECO:0000256" key="3">
    <source>
        <dbReference type="ARBA" id="ARBA00022741"/>
    </source>
</evidence>
<evidence type="ECO:0000313" key="10">
    <source>
        <dbReference type="Proteomes" id="UP000187941"/>
    </source>
</evidence>
<dbReference type="KEGG" id="smon:AWR27_06770"/>
<evidence type="ECO:0000259" key="7">
    <source>
        <dbReference type="Pfam" id="PF07005"/>
    </source>
</evidence>
<keyword evidence="5" id="KW-0067">ATP-binding</keyword>
<organism evidence="9 10">
    <name type="scientific">Spirosoma montaniterrae</name>
    <dbReference type="NCBI Taxonomy" id="1178516"/>
    <lineage>
        <taxon>Bacteria</taxon>
        <taxon>Pseudomonadati</taxon>
        <taxon>Bacteroidota</taxon>
        <taxon>Cytophagia</taxon>
        <taxon>Cytophagales</taxon>
        <taxon>Cytophagaceae</taxon>
        <taxon>Spirosoma</taxon>
    </lineage>
</organism>
<evidence type="ECO:0000256" key="6">
    <source>
        <dbReference type="ARBA" id="ARBA00023277"/>
    </source>
</evidence>
<evidence type="ECO:0000256" key="1">
    <source>
        <dbReference type="ARBA" id="ARBA00005715"/>
    </source>
</evidence>
<evidence type="ECO:0000256" key="5">
    <source>
        <dbReference type="ARBA" id="ARBA00022840"/>
    </source>
</evidence>
<feature type="domain" description="Four-carbon acid sugar kinase nucleotide binding" evidence="8">
    <location>
        <begin position="273"/>
        <end position="431"/>
    </location>
</feature>
<sequence>MMHHPLMLVLDDDPTGIQTVHDVWVYYGWSAAVMQTLFDRDQLAFIQTNSRSLPEAEAIDITRQIMQLALAESQITGRDFRVISRSDSSLRGHFPAEPDTIRQVLEADAGQLIDGVILCFVLPEAGRQTEENVHYIRQSDGTLRPVADTEFARDATFGYRSADLSAYVAEKTGGRVPAETVRSLPLAWLEASNVAACLSTLLTLENGQPLVVNGVTYDHLAIAAEAIRQAEARGKRFVFRTAAAFVKAYAQIPDRPLLTRADLTPYLTNGPVLTVVGSHTANTTRQLSELLARPGTKAIELNVTKLQTDATSVVAEAIRQMQDAVIAGHQPVLFTSRQVQGTDASATDALAFSRRVSGALMAVVQAFPVRPRAVIAKGGITSSDVATQGLGMKQALILGQIRPSIPVVLTDAESRFPQLPYIIFPGNTGQPSDLSSIWQELTH</sequence>
<accession>A0A1P9WUJ5</accession>
<feature type="domain" description="Four-carbon acid sugar kinase N-terminal" evidence="7">
    <location>
        <begin position="7"/>
        <end position="248"/>
    </location>
</feature>
<evidence type="ECO:0000313" key="9">
    <source>
        <dbReference type="EMBL" id="AQG79051.1"/>
    </source>
</evidence>
<dbReference type="Pfam" id="PF17042">
    <property type="entry name" value="NBD_C"/>
    <property type="match status" value="1"/>
</dbReference>
<dbReference type="EMBL" id="CP014263">
    <property type="protein sequence ID" value="AQG79051.1"/>
    <property type="molecule type" value="Genomic_DNA"/>
</dbReference>
<dbReference type="Gene3D" id="3.40.50.10840">
    <property type="entry name" value="Putative sugar-binding, N-terminal domain"/>
    <property type="match status" value="1"/>
</dbReference>
<keyword evidence="3" id="KW-0547">Nucleotide-binding</keyword>
<name>A0A1P9WUJ5_9BACT</name>
<proteinExistence type="inferred from homology"/>
<comment type="similarity">
    <text evidence="1">Belongs to the four-carbon acid sugar kinase family.</text>
</comment>
<evidence type="ECO:0000256" key="4">
    <source>
        <dbReference type="ARBA" id="ARBA00022777"/>
    </source>
</evidence>
<protein>
    <recommendedName>
        <fullName evidence="11">Hrp-dependent type III effector protein</fullName>
    </recommendedName>
</protein>
<dbReference type="OrthoDB" id="153193at2"/>
<dbReference type="Pfam" id="PF07005">
    <property type="entry name" value="SBD_N"/>
    <property type="match status" value="1"/>
</dbReference>
<reference evidence="9 10" key="1">
    <citation type="submission" date="2016-01" db="EMBL/GenBank/DDBJ databases">
        <authorList>
            <person name="Oliw E.H."/>
        </authorList>
    </citation>
    <scope>NUCLEOTIDE SEQUENCE [LARGE SCALE GENOMIC DNA]</scope>
    <source>
        <strain evidence="9 10">DY10</strain>
    </source>
</reference>
<dbReference type="InterPro" id="IPR031475">
    <property type="entry name" value="NBD_C"/>
</dbReference>
<evidence type="ECO:0008006" key="11">
    <source>
        <dbReference type="Google" id="ProtNLM"/>
    </source>
</evidence>
<keyword evidence="10" id="KW-1185">Reference proteome</keyword>
<dbReference type="GO" id="GO:0005524">
    <property type="term" value="F:ATP binding"/>
    <property type="evidence" value="ECO:0007669"/>
    <property type="project" value="UniProtKB-KW"/>
</dbReference>
<dbReference type="RefSeq" id="WP_077130498.1">
    <property type="nucleotide sequence ID" value="NZ_CP014263.1"/>
</dbReference>
<evidence type="ECO:0000259" key="8">
    <source>
        <dbReference type="Pfam" id="PF17042"/>
    </source>
</evidence>